<dbReference type="EMBL" id="JBBPBN010000030">
    <property type="protein sequence ID" value="KAK9005705.1"/>
    <property type="molecule type" value="Genomic_DNA"/>
</dbReference>
<feature type="compositionally biased region" description="Polar residues" evidence="4">
    <location>
        <begin position="144"/>
        <end position="169"/>
    </location>
</feature>
<evidence type="ECO:0000313" key="5">
    <source>
        <dbReference type="EMBL" id="KAK9005705.1"/>
    </source>
</evidence>
<proteinExistence type="inferred from homology"/>
<dbReference type="Pfam" id="PF05911">
    <property type="entry name" value="FPP"/>
    <property type="match status" value="1"/>
</dbReference>
<name>A0ABR2QYT5_9ROSI</name>
<evidence type="ECO:0000256" key="2">
    <source>
        <dbReference type="ARBA" id="ARBA00023054"/>
    </source>
</evidence>
<evidence type="ECO:0000256" key="1">
    <source>
        <dbReference type="ARBA" id="ARBA00005921"/>
    </source>
</evidence>
<dbReference type="Proteomes" id="UP001396334">
    <property type="component" value="Unassembled WGS sequence"/>
</dbReference>
<accession>A0ABR2QYT5</accession>
<protein>
    <submittedName>
        <fullName evidence="5">Uncharacterized protein</fullName>
    </submittedName>
</protein>
<dbReference type="PANTHER" id="PTHR31580">
    <property type="entry name" value="FILAMENT-LIKE PLANT PROTEIN 4"/>
    <property type="match status" value="1"/>
</dbReference>
<evidence type="ECO:0000256" key="4">
    <source>
        <dbReference type="SAM" id="MobiDB-lite"/>
    </source>
</evidence>
<comment type="similarity">
    <text evidence="1">Belongs to the FPP family.</text>
</comment>
<dbReference type="InterPro" id="IPR008587">
    <property type="entry name" value="FPP_plant"/>
</dbReference>
<organism evidence="5 6">
    <name type="scientific">Hibiscus sabdariffa</name>
    <name type="common">roselle</name>
    <dbReference type="NCBI Taxonomy" id="183260"/>
    <lineage>
        <taxon>Eukaryota</taxon>
        <taxon>Viridiplantae</taxon>
        <taxon>Streptophyta</taxon>
        <taxon>Embryophyta</taxon>
        <taxon>Tracheophyta</taxon>
        <taxon>Spermatophyta</taxon>
        <taxon>Magnoliopsida</taxon>
        <taxon>eudicotyledons</taxon>
        <taxon>Gunneridae</taxon>
        <taxon>Pentapetalae</taxon>
        <taxon>rosids</taxon>
        <taxon>malvids</taxon>
        <taxon>Malvales</taxon>
        <taxon>Malvaceae</taxon>
        <taxon>Malvoideae</taxon>
        <taxon>Hibiscus</taxon>
    </lineage>
</organism>
<gene>
    <name evidence="5" type="ORF">V6N11_043128</name>
</gene>
<keyword evidence="2 3" id="KW-0175">Coiled coil</keyword>
<feature type="compositionally biased region" description="Basic and acidic residues" evidence="4">
    <location>
        <begin position="121"/>
        <end position="137"/>
    </location>
</feature>
<keyword evidence="6" id="KW-1185">Reference proteome</keyword>
<comment type="caution">
    <text evidence="5">The sequence shown here is derived from an EMBL/GenBank/DDBJ whole genome shotgun (WGS) entry which is preliminary data.</text>
</comment>
<evidence type="ECO:0000256" key="3">
    <source>
        <dbReference type="SAM" id="Coils"/>
    </source>
</evidence>
<feature type="coiled-coil region" evidence="3">
    <location>
        <begin position="19"/>
        <end position="46"/>
    </location>
</feature>
<dbReference type="PANTHER" id="PTHR31580:SF5">
    <property type="entry name" value="FILAMENT-LIKE PLANT PROTEIN 1-RELATED"/>
    <property type="match status" value="1"/>
</dbReference>
<evidence type="ECO:0000313" key="6">
    <source>
        <dbReference type="Proteomes" id="UP001396334"/>
    </source>
</evidence>
<reference evidence="5 6" key="1">
    <citation type="journal article" date="2024" name="G3 (Bethesda)">
        <title>Genome assembly of Hibiscus sabdariffa L. provides insights into metabolisms of medicinal natural products.</title>
        <authorList>
            <person name="Kim T."/>
        </authorList>
    </citation>
    <scope>NUCLEOTIDE SEQUENCE [LARGE SCALE GENOMIC DNA]</scope>
    <source>
        <strain evidence="5">TK-2024</strain>
        <tissue evidence="5">Old leaves</tissue>
    </source>
</reference>
<feature type="region of interest" description="Disordered" evidence="4">
    <location>
        <begin position="115"/>
        <end position="171"/>
    </location>
</feature>
<sequence>MSAKIDSLETEVEKEKAFSSQISVVCQELEEELSRKQQEAELQQTTNSTVESKIKQSHETLWQEDLTVAAGKFAECQKTIASLSQQLKSLATLDDFLIDTTSILELSRGGSLIPKAGGESWKLHSSERHSPKRDPESPRASADSHVQSVNTDGNTTPSSSSTIASLNHASSEKNRNGFAKFLIRGKNGIQLEF</sequence>